<feature type="domain" description="Response regulatory" evidence="2">
    <location>
        <begin position="8"/>
        <end position="121"/>
    </location>
</feature>
<dbReference type="RefSeq" id="WP_188467051.1">
    <property type="nucleotide sequence ID" value="NZ_BMFQ01000004.1"/>
</dbReference>
<dbReference type="SMART" id="SM00448">
    <property type="entry name" value="REC"/>
    <property type="match status" value="1"/>
</dbReference>
<dbReference type="Gene3D" id="2.40.50.1020">
    <property type="entry name" value="LytTr DNA-binding domain"/>
    <property type="match status" value="1"/>
</dbReference>
<dbReference type="SMART" id="SM00850">
    <property type="entry name" value="LytTR"/>
    <property type="match status" value="1"/>
</dbReference>
<evidence type="ECO:0000313" key="5">
    <source>
        <dbReference type="Proteomes" id="UP000625976"/>
    </source>
</evidence>
<proteinExistence type="predicted"/>
<keyword evidence="5" id="KW-1185">Reference proteome</keyword>
<dbReference type="InterPro" id="IPR011006">
    <property type="entry name" value="CheY-like_superfamily"/>
</dbReference>
<dbReference type="Proteomes" id="UP000625976">
    <property type="component" value="Unassembled WGS sequence"/>
</dbReference>
<protein>
    <submittedName>
        <fullName evidence="4">DNA-binding response regulator</fullName>
    </submittedName>
</protein>
<dbReference type="EMBL" id="BMFQ01000004">
    <property type="protein sequence ID" value="GGG60375.1"/>
    <property type="molecule type" value="Genomic_DNA"/>
</dbReference>
<dbReference type="AlphaFoldDB" id="A0A917LVL1"/>
<reference evidence="4" key="2">
    <citation type="submission" date="2020-09" db="EMBL/GenBank/DDBJ databases">
        <authorList>
            <person name="Sun Q."/>
            <person name="Zhou Y."/>
        </authorList>
    </citation>
    <scope>NUCLEOTIDE SEQUENCE</scope>
    <source>
        <strain evidence="4">CGMCC 1.12751</strain>
    </source>
</reference>
<dbReference type="Pfam" id="PF00072">
    <property type="entry name" value="Response_reg"/>
    <property type="match status" value="1"/>
</dbReference>
<dbReference type="PANTHER" id="PTHR37299:SF1">
    <property type="entry name" value="STAGE 0 SPORULATION PROTEIN A HOMOLOG"/>
    <property type="match status" value="1"/>
</dbReference>
<sequence length="222" mass="25263">MTKEQNIKILIVEDEVIIAEYIAELLQDEHFSNIKIAKNKEIALTEMTSFLPDIILMDINLKGVNSGIELSKVKNKNATVIFITGQHDFALMSEALKTNPDAYLTKPIKKVDVLAAIRLAMQKKQSKNFQFKDGYDLVTLEFFDIRFVVADGNYVNIHTTSKKYTIRQSLLAIAESLPSDIFKQSHRSYIVNKIKVERITPNSVIINGTEIPLSRSYAKHFK</sequence>
<gene>
    <name evidence="4" type="ORF">GCM10010976_33950</name>
</gene>
<accession>A0A917LVL1</accession>
<dbReference type="InterPro" id="IPR007492">
    <property type="entry name" value="LytTR_DNA-bd_dom"/>
</dbReference>
<dbReference type="Pfam" id="PF04397">
    <property type="entry name" value="LytTR"/>
    <property type="match status" value="1"/>
</dbReference>
<keyword evidence="1" id="KW-0597">Phosphoprotein</keyword>
<feature type="domain" description="HTH LytTR-type" evidence="3">
    <location>
        <begin position="129"/>
        <end position="222"/>
    </location>
</feature>
<dbReference type="InterPro" id="IPR001789">
    <property type="entry name" value="Sig_transdc_resp-reg_receiver"/>
</dbReference>
<evidence type="ECO:0000256" key="1">
    <source>
        <dbReference type="PROSITE-ProRule" id="PRU00169"/>
    </source>
</evidence>
<dbReference type="PROSITE" id="PS50110">
    <property type="entry name" value="RESPONSE_REGULATORY"/>
    <property type="match status" value="1"/>
</dbReference>
<dbReference type="GO" id="GO:0003677">
    <property type="term" value="F:DNA binding"/>
    <property type="evidence" value="ECO:0007669"/>
    <property type="project" value="UniProtKB-KW"/>
</dbReference>
<dbReference type="PANTHER" id="PTHR37299">
    <property type="entry name" value="TRANSCRIPTIONAL REGULATOR-RELATED"/>
    <property type="match status" value="1"/>
</dbReference>
<dbReference type="InterPro" id="IPR046947">
    <property type="entry name" value="LytR-like"/>
</dbReference>
<evidence type="ECO:0000259" key="3">
    <source>
        <dbReference type="PROSITE" id="PS50930"/>
    </source>
</evidence>
<reference evidence="4" key="1">
    <citation type="journal article" date="2014" name="Int. J. Syst. Evol. Microbiol.">
        <title>Complete genome sequence of Corynebacterium casei LMG S-19264T (=DSM 44701T), isolated from a smear-ripened cheese.</title>
        <authorList>
            <consortium name="US DOE Joint Genome Institute (JGI-PGF)"/>
            <person name="Walter F."/>
            <person name="Albersmeier A."/>
            <person name="Kalinowski J."/>
            <person name="Ruckert C."/>
        </authorList>
    </citation>
    <scope>NUCLEOTIDE SEQUENCE</scope>
    <source>
        <strain evidence="4">CGMCC 1.12751</strain>
    </source>
</reference>
<name>A0A917LVL1_9FLAO</name>
<organism evidence="4 5">
    <name type="scientific">Bizionia arctica</name>
    <dbReference type="NCBI Taxonomy" id="1495645"/>
    <lineage>
        <taxon>Bacteria</taxon>
        <taxon>Pseudomonadati</taxon>
        <taxon>Bacteroidota</taxon>
        <taxon>Flavobacteriia</taxon>
        <taxon>Flavobacteriales</taxon>
        <taxon>Flavobacteriaceae</taxon>
        <taxon>Bizionia</taxon>
    </lineage>
</organism>
<dbReference type="SUPFAM" id="SSF52172">
    <property type="entry name" value="CheY-like"/>
    <property type="match status" value="1"/>
</dbReference>
<comment type="caution">
    <text evidence="4">The sequence shown here is derived from an EMBL/GenBank/DDBJ whole genome shotgun (WGS) entry which is preliminary data.</text>
</comment>
<dbReference type="GO" id="GO:0000156">
    <property type="term" value="F:phosphorelay response regulator activity"/>
    <property type="evidence" value="ECO:0007669"/>
    <property type="project" value="InterPro"/>
</dbReference>
<keyword evidence="4" id="KW-0238">DNA-binding</keyword>
<feature type="modified residue" description="4-aspartylphosphate" evidence="1">
    <location>
        <position position="58"/>
    </location>
</feature>
<evidence type="ECO:0000259" key="2">
    <source>
        <dbReference type="PROSITE" id="PS50110"/>
    </source>
</evidence>
<dbReference type="PROSITE" id="PS50930">
    <property type="entry name" value="HTH_LYTTR"/>
    <property type="match status" value="1"/>
</dbReference>
<evidence type="ECO:0000313" key="4">
    <source>
        <dbReference type="EMBL" id="GGG60375.1"/>
    </source>
</evidence>
<dbReference type="Gene3D" id="3.40.50.2300">
    <property type="match status" value="1"/>
</dbReference>